<evidence type="ECO:0000256" key="1">
    <source>
        <dbReference type="SAM" id="MobiDB-lite"/>
    </source>
</evidence>
<dbReference type="EMBL" id="KN881009">
    <property type="protein sequence ID" value="KIY61218.1"/>
    <property type="molecule type" value="Genomic_DNA"/>
</dbReference>
<keyword evidence="3" id="KW-1185">Reference proteome</keyword>
<dbReference type="AlphaFoldDB" id="A0A0D7AS99"/>
<evidence type="ECO:0000313" key="2">
    <source>
        <dbReference type="EMBL" id="KIY61218.1"/>
    </source>
</evidence>
<feature type="region of interest" description="Disordered" evidence="1">
    <location>
        <begin position="168"/>
        <end position="196"/>
    </location>
</feature>
<protein>
    <submittedName>
        <fullName evidence="2">Uncharacterized protein</fullName>
    </submittedName>
</protein>
<sequence length="400" mass="44343">MSIAVLKPRTVPLELKLSLKLKNWREWQLKARDAFRIVGTLGYVMGKVSRPSDAAEGMIWDENDGDKSETEFVLDISPAPATASSLWQALEDRHRKKASTQTALLDKALSMTIPCDKNMVTTINKIRDICAQIFEISTLTKESLAKAIILHALSSDLRMRKEEKVNTIRESISNTPRASPNQRRSNPSNSNGAPIFDNCSKNHLTMDCWSKGGEMEGRRSEVLKIQAERQKQKKANTLADKAPKQGKSFAVRDASGNLLYLTQIESENEVGAITQATTSHAELETIYANFGSGRRNSTSSSEFSMLTDDARVSIDWKDHCNAKYAFDPFPPQAIQSRKFTVMSIAECGPFVADTGATVHVSPIKEDFYTLKLITPKRIWGIAGNYITAHAMGDVQVLSGI</sequence>
<gene>
    <name evidence="2" type="ORF">CYLTODRAFT_460045</name>
</gene>
<dbReference type="STRING" id="1314674.A0A0D7AS99"/>
<feature type="compositionally biased region" description="Low complexity" evidence="1">
    <location>
        <begin position="176"/>
        <end position="191"/>
    </location>
</feature>
<name>A0A0D7AS99_9AGAR</name>
<organism evidence="2 3">
    <name type="scientific">Cylindrobasidium torrendii FP15055 ss-10</name>
    <dbReference type="NCBI Taxonomy" id="1314674"/>
    <lineage>
        <taxon>Eukaryota</taxon>
        <taxon>Fungi</taxon>
        <taxon>Dikarya</taxon>
        <taxon>Basidiomycota</taxon>
        <taxon>Agaricomycotina</taxon>
        <taxon>Agaricomycetes</taxon>
        <taxon>Agaricomycetidae</taxon>
        <taxon>Agaricales</taxon>
        <taxon>Marasmiineae</taxon>
        <taxon>Physalacriaceae</taxon>
        <taxon>Cylindrobasidium</taxon>
    </lineage>
</organism>
<accession>A0A0D7AS99</accession>
<reference evidence="2 3" key="1">
    <citation type="journal article" date="2015" name="Fungal Genet. Biol.">
        <title>Evolution of novel wood decay mechanisms in Agaricales revealed by the genome sequences of Fistulina hepatica and Cylindrobasidium torrendii.</title>
        <authorList>
            <person name="Floudas D."/>
            <person name="Held B.W."/>
            <person name="Riley R."/>
            <person name="Nagy L.G."/>
            <person name="Koehler G."/>
            <person name="Ransdell A.S."/>
            <person name="Younus H."/>
            <person name="Chow J."/>
            <person name="Chiniquy J."/>
            <person name="Lipzen A."/>
            <person name="Tritt A."/>
            <person name="Sun H."/>
            <person name="Haridas S."/>
            <person name="LaButti K."/>
            <person name="Ohm R.A."/>
            <person name="Kues U."/>
            <person name="Blanchette R.A."/>
            <person name="Grigoriev I.V."/>
            <person name="Minto R.E."/>
            <person name="Hibbett D.S."/>
        </authorList>
    </citation>
    <scope>NUCLEOTIDE SEQUENCE [LARGE SCALE GENOMIC DNA]</scope>
    <source>
        <strain evidence="2 3">FP15055 ss-10</strain>
    </source>
</reference>
<dbReference type="OrthoDB" id="3049716at2759"/>
<dbReference type="Proteomes" id="UP000054007">
    <property type="component" value="Unassembled WGS sequence"/>
</dbReference>
<proteinExistence type="predicted"/>
<evidence type="ECO:0000313" key="3">
    <source>
        <dbReference type="Proteomes" id="UP000054007"/>
    </source>
</evidence>